<keyword evidence="3" id="KW-1185">Reference proteome</keyword>
<name>A0A8C6DIC6_MOSMO</name>
<dbReference type="AlphaFoldDB" id="A0A8C6DIC6"/>
<accession>A0A8C6DIC6</accession>
<sequence length="92" mass="10524">MPNQETVKSFERERRRQFSYRNQTKPNGSDGEVDKKLKRKKQVAPEKAVKKQKTGETSRSLSFPSTIRATEQFCRFSGCQQGVLLSLVCQLG</sequence>
<feature type="region of interest" description="Disordered" evidence="1">
    <location>
        <begin position="1"/>
        <end position="63"/>
    </location>
</feature>
<reference evidence="2" key="1">
    <citation type="submission" date="2025-08" db="UniProtKB">
        <authorList>
            <consortium name="Ensembl"/>
        </authorList>
    </citation>
    <scope>IDENTIFICATION</scope>
</reference>
<organism evidence="2 3">
    <name type="scientific">Moschus moschiferus</name>
    <name type="common">Siberian musk deer</name>
    <name type="synonym">Moschus sibiricus</name>
    <dbReference type="NCBI Taxonomy" id="68415"/>
    <lineage>
        <taxon>Eukaryota</taxon>
        <taxon>Metazoa</taxon>
        <taxon>Chordata</taxon>
        <taxon>Craniata</taxon>
        <taxon>Vertebrata</taxon>
        <taxon>Euteleostomi</taxon>
        <taxon>Mammalia</taxon>
        <taxon>Eutheria</taxon>
        <taxon>Laurasiatheria</taxon>
        <taxon>Artiodactyla</taxon>
        <taxon>Ruminantia</taxon>
        <taxon>Pecora</taxon>
        <taxon>Moschidae</taxon>
        <taxon>Moschus</taxon>
    </lineage>
</organism>
<protein>
    <submittedName>
        <fullName evidence="2">Uncharacterized protein</fullName>
    </submittedName>
</protein>
<dbReference type="Ensembl" id="ENSMMST00000013415.1">
    <property type="protein sequence ID" value="ENSMMSP00000012140.1"/>
    <property type="gene ID" value="ENSMMSG00000009313.1"/>
</dbReference>
<evidence type="ECO:0000313" key="3">
    <source>
        <dbReference type="Proteomes" id="UP000694544"/>
    </source>
</evidence>
<evidence type="ECO:0000313" key="2">
    <source>
        <dbReference type="Ensembl" id="ENSMMSP00000012140.1"/>
    </source>
</evidence>
<reference evidence="2" key="2">
    <citation type="submission" date="2025-09" db="UniProtKB">
        <authorList>
            <consortium name="Ensembl"/>
        </authorList>
    </citation>
    <scope>IDENTIFICATION</scope>
</reference>
<feature type="compositionally biased region" description="Basic and acidic residues" evidence="1">
    <location>
        <begin position="43"/>
        <end position="56"/>
    </location>
</feature>
<evidence type="ECO:0000256" key="1">
    <source>
        <dbReference type="SAM" id="MobiDB-lite"/>
    </source>
</evidence>
<proteinExistence type="predicted"/>
<dbReference type="Proteomes" id="UP000694544">
    <property type="component" value="Unplaced"/>
</dbReference>